<keyword evidence="3" id="KW-1003">Cell membrane</keyword>
<keyword evidence="7 8" id="KW-0675">Receptor</keyword>
<dbReference type="PROSITE" id="PS00237">
    <property type="entry name" value="G_PROTEIN_RECEP_F1_1"/>
    <property type="match status" value="1"/>
</dbReference>
<dbReference type="InterPro" id="IPR017452">
    <property type="entry name" value="GPCR_Rhodpsn_7TM"/>
</dbReference>
<dbReference type="GO" id="GO:0004930">
    <property type="term" value="F:G protein-coupled receptor activity"/>
    <property type="evidence" value="ECO:0007669"/>
    <property type="project" value="UniProtKB-KW"/>
</dbReference>
<evidence type="ECO:0000313" key="12">
    <source>
        <dbReference type="EMBL" id="GBN21661.1"/>
    </source>
</evidence>
<keyword evidence="13" id="KW-1185">Reference proteome</keyword>
<dbReference type="GO" id="GO:0005886">
    <property type="term" value="C:plasma membrane"/>
    <property type="evidence" value="ECO:0007669"/>
    <property type="project" value="UniProtKB-SubCell"/>
</dbReference>
<keyword evidence="6 9" id="KW-0472">Membrane</keyword>
<evidence type="ECO:0000256" key="6">
    <source>
        <dbReference type="ARBA" id="ARBA00023136"/>
    </source>
</evidence>
<comment type="similarity">
    <text evidence="2 8">Belongs to the G-protein coupled receptor 1 family.</text>
</comment>
<evidence type="ECO:0000256" key="9">
    <source>
        <dbReference type="SAM" id="Phobius"/>
    </source>
</evidence>
<keyword evidence="8" id="KW-0807">Transducer</keyword>
<dbReference type="GO" id="GO:0032870">
    <property type="term" value="P:cellular response to hormone stimulus"/>
    <property type="evidence" value="ECO:0007669"/>
    <property type="project" value="TreeGrafter"/>
</dbReference>
<evidence type="ECO:0000256" key="3">
    <source>
        <dbReference type="ARBA" id="ARBA00022475"/>
    </source>
</evidence>
<dbReference type="Gene3D" id="1.20.1070.10">
    <property type="entry name" value="Rhodopsin 7-helix transmembrane proteins"/>
    <property type="match status" value="1"/>
</dbReference>
<dbReference type="PANTHER" id="PTHR24241">
    <property type="entry name" value="NEUROPEPTIDE RECEPTOR-RELATED G-PROTEIN COUPLED RECEPTOR"/>
    <property type="match status" value="1"/>
</dbReference>
<feature type="transmembrane region" description="Helical" evidence="9">
    <location>
        <begin position="207"/>
        <end position="228"/>
    </location>
</feature>
<organism evidence="12 13">
    <name type="scientific">Araneus ventricosus</name>
    <name type="common">Orbweaver spider</name>
    <name type="synonym">Epeira ventricosa</name>
    <dbReference type="NCBI Taxonomy" id="182803"/>
    <lineage>
        <taxon>Eukaryota</taxon>
        <taxon>Metazoa</taxon>
        <taxon>Ecdysozoa</taxon>
        <taxon>Arthropoda</taxon>
        <taxon>Chelicerata</taxon>
        <taxon>Arachnida</taxon>
        <taxon>Araneae</taxon>
        <taxon>Araneomorphae</taxon>
        <taxon>Entelegynae</taxon>
        <taxon>Araneoidea</taxon>
        <taxon>Araneidae</taxon>
        <taxon>Araneus</taxon>
    </lineage>
</organism>
<keyword evidence="4 8" id="KW-0812">Transmembrane</keyword>
<dbReference type="EMBL" id="BGPR01006763">
    <property type="protein sequence ID" value="GBN21661.1"/>
    <property type="molecule type" value="Genomic_DNA"/>
</dbReference>
<dbReference type="PANTHER" id="PTHR24241:SF83">
    <property type="entry name" value="G-PROTEIN COUPLED RECEPTOR 150-RELATED"/>
    <property type="match status" value="1"/>
</dbReference>
<feature type="transmembrane region" description="Helical" evidence="9">
    <location>
        <begin position="82"/>
        <end position="104"/>
    </location>
</feature>
<evidence type="ECO:0000259" key="10">
    <source>
        <dbReference type="PROSITE" id="PS50262"/>
    </source>
</evidence>
<keyword evidence="5 9" id="KW-1133">Transmembrane helix</keyword>
<feature type="transmembrane region" description="Helical" evidence="9">
    <location>
        <begin position="124"/>
        <end position="148"/>
    </location>
</feature>
<dbReference type="InterPro" id="IPR000276">
    <property type="entry name" value="GPCR_Rhodpsn"/>
</dbReference>
<dbReference type="OrthoDB" id="5987909at2759"/>
<feature type="domain" description="G-protein coupled receptors family 1 profile" evidence="10">
    <location>
        <begin position="60"/>
        <end position="331"/>
    </location>
</feature>
<feature type="transmembrane region" description="Helical" evidence="9">
    <location>
        <begin position="312"/>
        <end position="333"/>
    </location>
</feature>
<sequence>MENLAALRGINTSDHHSSVWTPASSSLEENAYNFQVLGPAYTRTLRIGLLTIMIVTSLLGNVAVIFSICLPGCRKLRRIQVLFLNLAVADLLVCLFTLTSQLIWECMGREWVAGSVFCPIFKVLQTFTMVCSNYLIVSVALDRFIAVVFPLRRRPNTKNYLLGAWLMSFLPSLPSAYIFHLYNDPSGRTFCVAKFYTDHLSINHRRVYMAFILTSVFMIPISIIIVVYTRIVHVVWTRQKPFSDHWSSMESVASSCTSNKENGVHSNNPKAMVKTFWMTAIVVISFLVCALPYFVLEFYIAFGDSKNLNEDVVALLGIMSAANSSINPFVYLISNSRWCSKNKNTNVKCSCFLPKHMKKDSGKAGMSTSV</sequence>
<evidence type="ECO:0000256" key="1">
    <source>
        <dbReference type="ARBA" id="ARBA00004651"/>
    </source>
</evidence>
<dbReference type="SMART" id="SM01381">
    <property type="entry name" value="7TM_GPCR_Srsx"/>
    <property type="match status" value="1"/>
</dbReference>
<evidence type="ECO:0000256" key="7">
    <source>
        <dbReference type="ARBA" id="ARBA00023170"/>
    </source>
</evidence>
<dbReference type="Pfam" id="PF00001">
    <property type="entry name" value="7tm_1"/>
    <property type="match status" value="1"/>
</dbReference>
<accession>A0A4Y2M3W1</accession>
<feature type="transmembrane region" description="Helical" evidence="9">
    <location>
        <begin position="47"/>
        <end position="70"/>
    </location>
</feature>
<dbReference type="Proteomes" id="UP000499080">
    <property type="component" value="Unassembled WGS sequence"/>
</dbReference>
<feature type="transmembrane region" description="Helical" evidence="9">
    <location>
        <begin position="160"/>
        <end position="179"/>
    </location>
</feature>
<gene>
    <name evidence="12" type="primary">Npsr1_1</name>
    <name evidence="11" type="synonym">Npsr1_2</name>
    <name evidence="12" type="ORF">AVEN_130677_1</name>
    <name evidence="11" type="ORF">AVEN_6524_1</name>
</gene>
<protein>
    <submittedName>
        <fullName evidence="12">Neuropeptide S receptor</fullName>
    </submittedName>
</protein>
<dbReference type="PROSITE" id="PS50262">
    <property type="entry name" value="G_PROTEIN_RECEP_F1_2"/>
    <property type="match status" value="1"/>
</dbReference>
<evidence type="ECO:0000256" key="4">
    <source>
        <dbReference type="ARBA" id="ARBA00022692"/>
    </source>
</evidence>
<evidence type="ECO:0000256" key="5">
    <source>
        <dbReference type="ARBA" id="ARBA00022989"/>
    </source>
</evidence>
<dbReference type="AlphaFoldDB" id="A0A4Y2M3W1"/>
<dbReference type="PRINTS" id="PR00237">
    <property type="entry name" value="GPCRRHODOPSN"/>
</dbReference>
<proteinExistence type="inferred from homology"/>
<comment type="caution">
    <text evidence="12">The sequence shown here is derived from an EMBL/GenBank/DDBJ whole genome shotgun (WGS) entry which is preliminary data.</text>
</comment>
<name>A0A4Y2M3W1_ARAVE</name>
<reference evidence="12 13" key="1">
    <citation type="journal article" date="2019" name="Sci. Rep.">
        <title>Orb-weaving spider Araneus ventricosus genome elucidates the spidroin gene catalogue.</title>
        <authorList>
            <person name="Kono N."/>
            <person name="Nakamura H."/>
            <person name="Ohtoshi R."/>
            <person name="Moran D.A.P."/>
            <person name="Shinohara A."/>
            <person name="Yoshida Y."/>
            <person name="Fujiwara M."/>
            <person name="Mori M."/>
            <person name="Tomita M."/>
            <person name="Arakawa K."/>
        </authorList>
    </citation>
    <scope>NUCLEOTIDE SEQUENCE [LARGE SCALE GENOMIC DNA]</scope>
</reference>
<evidence type="ECO:0000256" key="8">
    <source>
        <dbReference type="RuleBase" id="RU000688"/>
    </source>
</evidence>
<evidence type="ECO:0000256" key="2">
    <source>
        <dbReference type="ARBA" id="ARBA00010663"/>
    </source>
</evidence>
<keyword evidence="8" id="KW-0297">G-protein coupled receptor</keyword>
<dbReference type="GO" id="GO:0042277">
    <property type="term" value="F:peptide binding"/>
    <property type="evidence" value="ECO:0007669"/>
    <property type="project" value="TreeGrafter"/>
</dbReference>
<dbReference type="EMBL" id="BGPR01006761">
    <property type="protein sequence ID" value="GBN21643.1"/>
    <property type="molecule type" value="Genomic_DNA"/>
</dbReference>
<dbReference type="SUPFAM" id="SSF81321">
    <property type="entry name" value="Family A G protein-coupled receptor-like"/>
    <property type="match status" value="1"/>
</dbReference>
<feature type="transmembrane region" description="Helical" evidence="9">
    <location>
        <begin position="276"/>
        <end position="300"/>
    </location>
</feature>
<comment type="subcellular location">
    <subcellularLocation>
        <location evidence="1">Cell membrane</location>
        <topology evidence="1">Multi-pass membrane protein</topology>
    </subcellularLocation>
</comment>
<evidence type="ECO:0000313" key="11">
    <source>
        <dbReference type="EMBL" id="GBN21643.1"/>
    </source>
</evidence>
<evidence type="ECO:0000313" key="13">
    <source>
        <dbReference type="Proteomes" id="UP000499080"/>
    </source>
</evidence>